<reference evidence="2" key="1">
    <citation type="submission" date="2020-09" db="EMBL/GenBank/DDBJ databases">
        <title>Iningainema tapete sp. nov. (Scytonemataceae, Cyanobacteria) from greenhouses in central Florida (USA) produces two types of nodularin with biosynthetic potential for microcystin-LR and anabaenopeptins.</title>
        <authorList>
            <person name="Berthold D.E."/>
            <person name="Lefler F.W."/>
            <person name="Huang I.-S."/>
            <person name="Abdulla H."/>
            <person name="Zimba P.V."/>
            <person name="Laughinghouse H.D. IV."/>
        </authorList>
    </citation>
    <scope>NUCLEOTIDE SEQUENCE</scope>
    <source>
        <strain evidence="2">BLCCT55</strain>
    </source>
</reference>
<feature type="compositionally biased region" description="Polar residues" evidence="1">
    <location>
        <begin position="170"/>
        <end position="183"/>
    </location>
</feature>
<evidence type="ECO:0000313" key="3">
    <source>
        <dbReference type="Proteomes" id="UP000629098"/>
    </source>
</evidence>
<dbReference type="EMBL" id="JACXAE010000054">
    <property type="protein sequence ID" value="MBD2773475.1"/>
    <property type="molecule type" value="Genomic_DNA"/>
</dbReference>
<accession>A0A8J7CEG0</accession>
<dbReference type="RefSeq" id="WP_190829331.1">
    <property type="nucleotide sequence ID" value="NZ_CAWPPI010000054.1"/>
</dbReference>
<dbReference type="Proteomes" id="UP000629098">
    <property type="component" value="Unassembled WGS sequence"/>
</dbReference>
<feature type="region of interest" description="Disordered" evidence="1">
    <location>
        <begin position="72"/>
        <end position="95"/>
    </location>
</feature>
<gene>
    <name evidence="2" type="ORF">ICL16_15685</name>
</gene>
<evidence type="ECO:0000256" key="1">
    <source>
        <dbReference type="SAM" id="MobiDB-lite"/>
    </source>
</evidence>
<keyword evidence="3" id="KW-1185">Reference proteome</keyword>
<feature type="region of interest" description="Disordered" evidence="1">
    <location>
        <begin position="115"/>
        <end position="204"/>
    </location>
</feature>
<feature type="compositionally biased region" description="Polar residues" evidence="1">
    <location>
        <begin position="119"/>
        <end position="130"/>
    </location>
</feature>
<organism evidence="2 3">
    <name type="scientific">Iningainema tapete BLCC-T55</name>
    <dbReference type="NCBI Taxonomy" id="2748662"/>
    <lineage>
        <taxon>Bacteria</taxon>
        <taxon>Bacillati</taxon>
        <taxon>Cyanobacteriota</taxon>
        <taxon>Cyanophyceae</taxon>
        <taxon>Nostocales</taxon>
        <taxon>Scytonemataceae</taxon>
        <taxon>Iningainema tapete</taxon>
    </lineage>
</organism>
<feature type="compositionally biased region" description="Polar residues" evidence="1">
    <location>
        <begin position="72"/>
        <end position="85"/>
    </location>
</feature>
<comment type="caution">
    <text evidence="2">The sequence shown here is derived from an EMBL/GenBank/DDBJ whole genome shotgun (WGS) entry which is preliminary data.</text>
</comment>
<feature type="compositionally biased region" description="Basic and acidic residues" evidence="1">
    <location>
        <begin position="160"/>
        <end position="169"/>
    </location>
</feature>
<name>A0A8J7CEG0_9CYAN</name>
<dbReference type="AlphaFoldDB" id="A0A8J7CEG0"/>
<sequence>MLAQFRSSYPQGNLLTELVQIYHGKYIVRASVQIEGVIRATGMACESKLEEAEDQARNRALMVLGISTTSSESVPLSTEPVTQFHPSPMPKPTSELEVGLNQRVYSSTINSLTLEPPTSFATESNFNSPEVNPDPVISEPAPQLSAPEDKSLSPFNYVEKSSKITDTSDRTLNSNVTPFTPRSYNPPENGVTKETTKKKKKSEPIDLSDVIAKTDVEIERLGWTKEQGRDHLKKTYGKIGRTLLTEEELLDFLRYLEAQPTPPDPLAGF</sequence>
<evidence type="ECO:0000313" key="2">
    <source>
        <dbReference type="EMBL" id="MBD2773475.1"/>
    </source>
</evidence>
<proteinExistence type="predicted"/>
<protein>
    <submittedName>
        <fullName evidence="2">Uncharacterized protein</fullName>
    </submittedName>
</protein>